<dbReference type="KEGG" id="ypac:CEW88_13750"/>
<organism evidence="1 2">
    <name type="scientific">Alloyangia pacifica</name>
    <dbReference type="NCBI Taxonomy" id="311180"/>
    <lineage>
        <taxon>Bacteria</taxon>
        <taxon>Pseudomonadati</taxon>
        <taxon>Pseudomonadota</taxon>
        <taxon>Alphaproteobacteria</taxon>
        <taxon>Rhodobacterales</taxon>
        <taxon>Roseobacteraceae</taxon>
        <taxon>Alloyangia</taxon>
    </lineage>
</organism>
<evidence type="ECO:0000313" key="1">
    <source>
        <dbReference type="EMBL" id="AWI84849.1"/>
    </source>
</evidence>
<dbReference type="OrthoDB" id="7658483at2"/>
<dbReference type="RefSeq" id="WP_108968082.1">
    <property type="nucleotide sequence ID" value="NZ_CP022190.1"/>
</dbReference>
<gene>
    <name evidence="1" type="ORF">CEW88_13750</name>
</gene>
<sequence length="112" mass="12504">MQVKGWHVAREGEAVTLARRCPARFDLKVETLLPPVGRLDRLAHQVRQDMWRALRDLRGFAPVVRVTPCEGGVTVEAGGEVAGAVPRRTVEARIADVLEDRANRARWVNWAA</sequence>
<name>A0A2U8HFW3_9RHOB</name>
<accession>A0A2U8HFW3</accession>
<dbReference type="AlphaFoldDB" id="A0A2U8HFW3"/>
<dbReference type="EMBL" id="CP022190">
    <property type="protein sequence ID" value="AWI84849.1"/>
    <property type="molecule type" value="Genomic_DNA"/>
</dbReference>
<reference evidence="1 2" key="1">
    <citation type="submission" date="2017-06" db="EMBL/GenBank/DDBJ databases">
        <title>Yangia sp. YSBP01 complete genome sequence.</title>
        <authorList>
            <person name="Woo J.-H."/>
            <person name="Kim H.-S."/>
        </authorList>
    </citation>
    <scope>NUCLEOTIDE SEQUENCE [LARGE SCALE GENOMIC DNA]</scope>
    <source>
        <strain evidence="1 2">YSBP01</strain>
    </source>
</reference>
<protein>
    <submittedName>
        <fullName evidence="1">Uncharacterized protein</fullName>
    </submittedName>
</protein>
<proteinExistence type="predicted"/>
<evidence type="ECO:0000313" key="2">
    <source>
        <dbReference type="Proteomes" id="UP000244915"/>
    </source>
</evidence>
<dbReference type="Proteomes" id="UP000244915">
    <property type="component" value="Chromosome 2"/>
</dbReference>